<protein>
    <submittedName>
        <fullName evidence="3">Uncharacterized protein</fullName>
    </submittedName>
</protein>
<feature type="signal peptide" evidence="2">
    <location>
        <begin position="1"/>
        <end position="24"/>
    </location>
</feature>
<name>A0ABQ4TR76_9HYPH</name>
<keyword evidence="2" id="KW-0732">Signal</keyword>
<dbReference type="RefSeq" id="WP_147814498.1">
    <property type="nucleotide sequence ID" value="NZ_BPRA01000012.1"/>
</dbReference>
<comment type="caution">
    <text evidence="3">The sequence shown here is derived from an EMBL/GenBank/DDBJ whole genome shotgun (WGS) entry which is preliminary data.</text>
</comment>
<evidence type="ECO:0000256" key="1">
    <source>
        <dbReference type="SAM" id="MobiDB-lite"/>
    </source>
</evidence>
<sequence length="142" mass="14799">MRAALYGLGLAALISAGTVSGALAGERFGYDGYPGGYGFANEAIGGDYIGAPLTRFPRPSELVPPAWGYGTYGVPTVTGIRQAPTAAPTLTVINADEPAPRRRGMGPRILSRGSDPRWADNTRGAEPDQGGVRVISVTVPRR</sequence>
<feature type="chain" id="PRO_5046143576" evidence="2">
    <location>
        <begin position="25"/>
        <end position="142"/>
    </location>
</feature>
<dbReference type="Proteomes" id="UP001055101">
    <property type="component" value="Unassembled WGS sequence"/>
</dbReference>
<feature type="compositionally biased region" description="Basic and acidic residues" evidence="1">
    <location>
        <begin position="114"/>
        <end position="126"/>
    </location>
</feature>
<evidence type="ECO:0000313" key="4">
    <source>
        <dbReference type="Proteomes" id="UP001055101"/>
    </source>
</evidence>
<keyword evidence="4" id="KW-1185">Reference proteome</keyword>
<gene>
    <name evidence="3" type="ORF">EKPJFOCH_2850</name>
</gene>
<dbReference type="EMBL" id="BPRA01000012">
    <property type="protein sequence ID" value="GJE56348.1"/>
    <property type="molecule type" value="Genomic_DNA"/>
</dbReference>
<feature type="region of interest" description="Disordered" evidence="1">
    <location>
        <begin position="97"/>
        <end position="130"/>
    </location>
</feature>
<reference evidence="3" key="2">
    <citation type="submission" date="2021-08" db="EMBL/GenBank/DDBJ databases">
        <authorList>
            <person name="Tani A."/>
            <person name="Ola A."/>
            <person name="Ogura Y."/>
            <person name="Katsura K."/>
            <person name="Hayashi T."/>
        </authorList>
    </citation>
    <scope>NUCLEOTIDE SEQUENCE</scope>
    <source>
        <strain evidence="3">DSM 23674</strain>
    </source>
</reference>
<accession>A0ABQ4TR76</accession>
<proteinExistence type="predicted"/>
<evidence type="ECO:0000256" key="2">
    <source>
        <dbReference type="SAM" id="SignalP"/>
    </source>
</evidence>
<evidence type="ECO:0000313" key="3">
    <source>
        <dbReference type="EMBL" id="GJE56348.1"/>
    </source>
</evidence>
<reference evidence="3" key="1">
    <citation type="journal article" date="2021" name="Front. Microbiol.">
        <title>Comprehensive Comparative Genomics and Phenotyping of Methylobacterium Species.</title>
        <authorList>
            <person name="Alessa O."/>
            <person name="Ogura Y."/>
            <person name="Fujitani Y."/>
            <person name="Takami H."/>
            <person name="Hayashi T."/>
            <person name="Sahin N."/>
            <person name="Tani A."/>
        </authorList>
    </citation>
    <scope>NUCLEOTIDE SEQUENCE</scope>
    <source>
        <strain evidence="3">DSM 23674</strain>
    </source>
</reference>
<organism evidence="3 4">
    <name type="scientific">Methylobacterium thuringiense</name>
    <dbReference type="NCBI Taxonomy" id="1003091"/>
    <lineage>
        <taxon>Bacteria</taxon>
        <taxon>Pseudomonadati</taxon>
        <taxon>Pseudomonadota</taxon>
        <taxon>Alphaproteobacteria</taxon>
        <taxon>Hyphomicrobiales</taxon>
        <taxon>Methylobacteriaceae</taxon>
        <taxon>Methylobacterium</taxon>
    </lineage>
</organism>